<evidence type="ECO:0000313" key="1">
    <source>
        <dbReference type="EMBL" id="MDB8742964.1"/>
    </source>
</evidence>
<dbReference type="RefSeq" id="WP_195552128.1">
    <property type="nucleotide sequence ID" value="NZ_JADMNX010000011.1"/>
</dbReference>
<proteinExistence type="predicted"/>
<dbReference type="AlphaFoldDB" id="A0AAW6E5K4"/>
<name>A0AAW6E5K4_9FIRM</name>
<dbReference type="Proteomes" id="UP001211421">
    <property type="component" value="Unassembled WGS sequence"/>
</dbReference>
<organism evidence="1 2">
    <name type="scientific">Ruminococcus bicirculans</name>
    <name type="common">ex Wegman et al. 2014</name>
    <dbReference type="NCBI Taxonomy" id="1160721"/>
    <lineage>
        <taxon>Bacteria</taxon>
        <taxon>Bacillati</taxon>
        <taxon>Bacillota</taxon>
        <taxon>Clostridia</taxon>
        <taxon>Eubacteriales</taxon>
        <taxon>Oscillospiraceae</taxon>
        <taxon>Ruminococcus</taxon>
    </lineage>
</organism>
<dbReference type="EMBL" id="JAQMLS010000011">
    <property type="protein sequence ID" value="MDB8742964.1"/>
    <property type="molecule type" value="Genomic_DNA"/>
</dbReference>
<evidence type="ECO:0000313" key="2">
    <source>
        <dbReference type="Proteomes" id="UP001211421"/>
    </source>
</evidence>
<comment type="caution">
    <text evidence="1">The sequence shown here is derived from an EMBL/GenBank/DDBJ whole genome shotgun (WGS) entry which is preliminary data.</text>
</comment>
<reference evidence="1" key="1">
    <citation type="submission" date="2023-01" db="EMBL/GenBank/DDBJ databases">
        <title>Human gut microbiome strain richness.</title>
        <authorList>
            <person name="Chen-Liaw A."/>
        </authorList>
    </citation>
    <scope>NUCLEOTIDE SEQUENCE</scope>
    <source>
        <strain evidence="1">D59st1_B8_D59t2_181005</strain>
    </source>
</reference>
<gene>
    <name evidence="1" type="ORF">PNV70_12910</name>
</gene>
<protein>
    <submittedName>
        <fullName evidence="1">Uncharacterized protein</fullName>
    </submittedName>
</protein>
<accession>A0AAW6E5K4</accession>
<sequence>MKKLLTNVAVDDKIYKSLDESDECEESDDDERFLKEFKRIRKEFTKKSLDKA</sequence>